<evidence type="ECO:0000256" key="1">
    <source>
        <dbReference type="SAM" id="MobiDB-lite"/>
    </source>
</evidence>
<dbReference type="AlphaFoldDB" id="A0A1I7TZW0"/>
<dbReference type="eggNOG" id="ENOG502TI7N">
    <property type="taxonomic scope" value="Eukaryota"/>
</dbReference>
<dbReference type="WBParaSite" id="Csp11.Scaffold629.g13459.t1">
    <property type="protein sequence ID" value="Csp11.Scaffold629.g13459.t1"/>
    <property type="gene ID" value="Csp11.Scaffold629.g13459"/>
</dbReference>
<name>A0A1I7TZW0_9PELO</name>
<feature type="region of interest" description="Disordered" evidence="1">
    <location>
        <begin position="123"/>
        <end position="150"/>
    </location>
</feature>
<keyword evidence="2" id="KW-1185">Reference proteome</keyword>
<sequence>MRDHDDPLTHLPVIPESVEGSSQDDSDSEESEFGELSSLEFTSPSYISFGEPVFSSNIIVNQPNCSDPSVMASSQNFNTFNYPVFKKYGYYINGVYYTMVKKGSTRERVKCLYRRGIPRLETIKEEPEDENEQRIENKAATAETDEERVK</sequence>
<organism evidence="2 3">
    <name type="scientific">Caenorhabditis tropicalis</name>
    <dbReference type="NCBI Taxonomy" id="1561998"/>
    <lineage>
        <taxon>Eukaryota</taxon>
        <taxon>Metazoa</taxon>
        <taxon>Ecdysozoa</taxon>
        <taxon>Nematoda</taxon>
        <taxon>Chromadorea</taxon>
        <taxon>Rhabditida</taxon>
        <taxon>Rhabditina</taxon>
        <taxon>Rhabditomorpha</taxon>
        <taxon>Rhabditoidea</taxon>
        <taxon>Rhabditidae</taxon>
        <taxon>Peloderinae</taxon>
        <taxon>Caenorhabditis</taxon>
    </lineage>
</organism>
<evidence type="ECO:0000313" key="3">
    <source>
        <dbReference type="WBParaSite" id="Csp11.Scaffold629.g13459.t1"/>
    </source>
</evidence>
<proteinExistence type="predicted"/>
<protein>
    <submittedName>
        <fullName evidence="3">FAR1 domain-containing protein</fullName>
    </submittedName>
</protein>
<feature type="compositionally biased region" description="Acidic residues" evidence="1">
    <location>
        <begin position="22"/>
        <end position="33"/>
    </location>
</feature>
<feature type="region of interest" description="Disordered" evidence="1">
    <location>
        <begin position="1"/>
        <end position="35"/>
    </location>
</feature>
<accession>A0A1I7TZW0</accession>
<evidence type="ECO:0000313" key="2">
    <source>
        <dbReference type="Proteomes" id="UP000095282"/>
    </source>
</evidence>
<reference evidence="3" key="1">
    <citation type="submission" date="2016-11" db="UniProtKB">
        <authorList>
            <consortium name="WormBaseParasite"/>
        </authorList>
    </citation>
    <scope>IDENTIFICATION</scope>
</reference>
<dbReference type="Proteomes" id="UP000095282">
    <property type="component" value="Unplaced"/>
</dbReference>